<dbReference type="Gene3D" id="2.150.10.10">
    <property type="entry name" value="Serralysin-like metalloprotease, C-terminal"/>
    <property type="match status" value="2"/>
</dbReference>
<organism evidence="7 8">
    <name type="scientific">Paraburkholderia acidiphila</name>
    <dbReference type="NCBI Taxonomy" id="2571747"/>
    <lineage>
        <taxon>Bacteria</taxon>
        <taxon>Pseudomonadati</taxon>
        <taxon>Pseudomonadota</taxon>
        <taxon>Betaproteobacteria</taxon>
        <taxon>Burkholderiales</taxon>
        <taxon>Burkholderiaceae</taxon>
        <taxon>Paraburkholderia</taxon>
    </lineage>
</organism>
<name>A0A7Z2GBA8_9BURK</name>
<feature type="domain" description="Trimeric autotransporter adhesin YadA-like stalk" evidence="6">
    <location>
        <begin position="600"/>
        <end position="640"/>
    </location>
</feature>
<feature type="domain" description="Trimeric autotransporter adhesin YadA-like head" evidence="5">
    <location>
        <begin position="92"/>
        <end position="118"/>
    </location>
</feature>
<keyword evidence="8" id="KW-1185">Reference proteome</keyword>
<evidence type="ECO:0000256" key="1">
    <source>
        <dbReference type="ARBA" id="ARBA00004370"/>
    </source>
</evidence>
<dbReference type="Gene3D" id="2.60.40.4050">
    <property type="match status" value="1"/>
</dbReference>
<proteinExistence type="predicted"/>
<dbReference type="CDD" id="cd12820">
    <property type="entry name" value="LbR_YadA-like"/>
    <property type="match status" value="1"/>
</dbReference>
<feature type="domain" description="Trimeric autotransporter adhesin YadA-like stalk" evidence="6">
    <location>
        <begin position="219"/>
        <end position="261"/>
    </location>
</feature>
<feature type="domain" description="Trimeric autotransporter adhesin YadA-like stalk" evidence="6">
    <location>
        <begin position="725"/>
        <end position="754"/>
    </location>
</feature>
<dbReference type="InterPro" id="IPR011049">
    <property type="entry name" value="Serralysin-like_metalloprot_C"/>
</dbReference>
<feature type="domain" description="Trimeric autotransporter adhesin YadA-like stalk" evidence="6">
    <location>
        <begin position="157"/>
        <end position="193"/>
    </location>
</feature>
<feature type="domain" description="Trimeric autotransporter adhesin YadA-like head" evidence="5">
    <location>
        <begin position="64"/>
        <end position="87"/>
    </location>
</feature>
<feature type="domain" description="Trimeric autotransporter adhesin YadA-like stalk" evidence="6">
    <location>
        <begin position="338"/>
        <end position="368"/>
    </location>
</feature>
<sequence>MGQSSRAASFGSTAMGMGASATGNAFGTAIGAGATATGWGNTALGAGAVASNNYTTTVGDLSVASGLMSTALGDMAYAKGDYTVAEGESAVAQATNSVAIGHGANASTANSVALGNGALTSSAVATPSGVIGGTTYAYAGASPTGVVSVGAPGAERQVTNVAAGRVSASSTDAVNGSQLYAADSAIAALSAGGGNANAVSYDSSSKSKITLQGANGTLITDLAPGAVTASSTDAVNGAELYGVTQSVTNVSNSITKINNTLTTAGWGAQQNASSPTGYTYGGFITDANGNVSNPAVLYVPNTIGTANAHIVLDPGQGNSQYFVDGNRSEGHLPEGTVISNVANGIQDTDAANVGQVYDIVSQATGGGGVSATPKLMSAMLLGAAPSGSGVNTSGLTTRYTTAAYYSNVAGLGNSSGSTPPSDVARATGAGSIAIGSNAYTPATAGTAVGVQAYTSANDAVALGSGSVANQSNTVSVGNDGTSSYTAYDSNGNPYTIQNAANTRRIVNMAAGEADTDAVNVSQLKGVTNALGGGASVNADGSIAAPSYVLNNSTYSDVGTALQAVDSDAQSGSTNAVKYDSSAHSAVTLGGTGATSAVALHNVAAGALSTSSTDAVNGAQLYATNQNVSGLAGSVTNIAGDVTNLEGKVADAVLYDSSAHSSVTLGGTGATSAVALHNVAAGALSTSSTDAVNGAQLYATNQNVSSLAGSVTNIAGDVTNLEGTVISNVANGIQDTDAANVGQVYDIVNNSQSSGPSVQLMRASLLGAAPSGSGVNTSGLTTRYTTAAYYSNVAGLGNSSGSTPPSDVARATGAGSIAIGSNAYTPATAGTAVGVQAYTSANDAVALGSGSVANQSNTVSVGTYGGESALALGANWYVSDRLLLNAHVSKSTGGGSVGASVGATFGF</sequence>
<dbReference type="Gene3D" id="1.20.5.170">
    <property type="match status" value="5"/>
</dbReference>
<keyword evidence="2" id="KW-0813">Transport</keyword>
<evidence type="ECO:0000313" key="7">
    <source>
        <dbReference type="EMBL" id="QGZ58587.1"/>
    </source>
</evidence>
<dbReference type="GO" id="GO:0019867">
    <property type="term" value="C:outer membrane"/>
    <property type="evidence" value="ECO:0007669"/>
    <property type="project" value="InterPro"/>
</dbReference>
<dbReference type="Pfam" id="PF05662">
    <property type="entry name" value="YadA_stalk"/>
    <property type="match status" value="7"/>
</dbReference>
<evidence type="ECO:0000256" key="3">
    <source>
        <dbReference type="ARBA" id="ARBA00022927"/>
    </source>
</evidence>
<dbReference type="GO" id="GO:0015031">
    <property type="term" value="P:protein transport"/>
    <property type="evidence" value="ECO:0007669"/>
    <property type="project" value="UniProtKB-KW"/>
</dbReference>
<evidence type="ECO:0008006" key="9">
    <source>
        <dbReference type="Google" id="ProtNLM"/>
    </source>
</evidence>
<dbReference type="Proteomes" id="UP000434209">
    <property type="component" value="Chromosome 3"/>
</dbReference>
<dbReference type="EMBL" id="CP046911">
    <property type="protein sequence ID" value="QGZ58587.1"/>
    <property type="molecule type" value="Genomic_DNA"/>
</dbReference>
<dbReference type="InterPro" id="IPR005594">
    <property type="entry name" value="YadA_C"/>
</dbReference>
<dbReference type="Pfam" id="PF05658">
    <property type="entry name" value="YadA_head"/>
    <property type="match status" value="4"/>
</dbReference>
<evidence type="ECO:0000256" key="2">
    <source>
        <dbReference type="ARBA" id="ARBA00022448"/>
    </source>
</evidence>
<keyword evidence="3" id="KW-0653">Protein transport</keyword>
<feature type="domain" description="Trimeric autotransporter adhesin YadA-like head" evidence="5">
    <location>
        <begin position="445"/>
        <end position="466"/>
    </location>
</feature>
<evidence type="ECO:0000259" key="4">
    <source>
        <dbReference type="Pfam" id="PF03895"/>
    </source>
</evidence>
<accession>A0A7Z2GBA8</accession>
<dbReference type="SUPFAM" id="SSF101967">
    <property type="entry name" value="Adhesin YadA, collagen-binding domain"/>
    <property type="match status" value="4"/>
</dbReference>
<feature type="domain" description="Trimeric autotransporter adhesin YadA-like stalk" evidence="6">
    <location>
        <begin position="676"/>
        <end position="716"/>
    </location>
</feature>
<evidence type="ECO:0000259" key="5">
    <source>
        <dbReference type="Pfam" id="PF05658"/>
    </source>
</evidence>
<reference evidence="7 8" key="1">
    <citation type="submission" date="2019-12" db="EMBL/GenBank/DDBJ databases">
        <title>Paraburkholderia acidiphila 7Q-K02 sp. nov and Paraburkholderia acidisoli DHF22 sp. nov., two strains isolated from forest soil.</title>
        <authorList>
            <person name="Gao Z."/>
            <person name="Qiu L."/>
        </authorList>
    </citation>
    <scope>NUCLEOTIDE SEQUENCE [LARGE SCALE GENOMIC DNA]</scope>
    <source>
        <strain evidence="7 8">7Q-K02</strain>
    </source>
</reference>
<evidence type="ECO:0000313" key="8">
    <source>
        <dbReference type="Proteomes" id="UP000434209"/>
    </source>
</evidence>
<feature type="domain" description="Trimeric autotransporter adhesin YadA-like head" evidence="5">
    <location>
        <begin position="829"/>
        <end position="850"/>
    </location>
</feature>
<protein>
    <recommendedName>
        <fullName evidence="9">Head domain of trimeric autotransporter adhesin</fullName>
    </recommendedName>
</protein>
<dbReference type="Pfam" id="PF03895">
    <property type="entry name" value="YadA_anchor"/>
    <property type="match status" value="1"/>
</dbReference>
<dbReference type="KEGG" id="pacp:FAZ97_26765"/>
<dbReference type="InterPro" id="IPR008635">
    <property type="entry name" value="Coiled_stalk_dom"/>
</dbReference>
<feature type="domain" description="Trimeric autotransporter adhesin YadA-like C-terminal membrane anchor" evidence="4">
    <location>
        <begin position="857"/>
        <end position="906"/>
    </location>
</feature>
<dbReference type="AlphaFoldDB" id="A0A7Z2GBA8"/>
<evidence type="ECO:0000259" key="6">
    <source>
        <dbReference type="Pfam" id="PF05662"/>
    </source>
</evidence>
<comment type="subcellular location">
    <subcellularLocation>
        <location evidence="1">Membrane</location>
    </subcellularLocation>
</comment>
<feature type="domain" description="Trimeric autotransporter adhesin YadA-like stalk" evidence="6">
    <location>
        <begin position="504"/>
        <end position="542"/>
    </location>
</feature>
<dbReference type="InterPro" id="IPR008640">
    <property type="entry name" value="Adhesin_Head_dom"/>
</dbReference>
<gene>
    <name evidence="7" type="ORF">FAZ97_26765</name>
</gene>